<dbReference type="InterPro" id="IPR013126">
    <property type="entry name" value="Hsp_70_fam"/>
</dbReference>
<sequence length="464" mass="50721">MFEVTYKYEKMHFSAEEISAMVLTKMKMTAEAYLGSEVKNVVLTVPAYFNDSQRRATKDAGTIAGLNVIQIISEPIAAAIAYGLDMGFDDSKVVKRNVLLFDLGSETLDVSLVTLDKDVVQVKAVSGDAHFGGRDLDNRLVSHCAAEFKSKHNKDINKNLRSLGRLRAACESAKKRLSVALKVTIEIDCLCDGIDFCYEISCAEFESLNMDLFSDCLKHVESCLGDAKMRKGEIDKVVLVGGSTRIPKVQRMLQDVFDGKEFYNSLNPEEVIAFGAAIHAAVLTGVLHNRRQMFIEVTPPSPGTGKHISLGTKSDDVETTDIPSLLEGVDSLLKEFGDSKESKTIEPFPPGTKNKVVEVLSRLKLDAYDIQLVQNLSLLLNDVAASLPEHLQPALRGLEQTLVTGQHRLLERAATKKATYIGPQETASLNSDLTASKRNGSNQVPLSVTSLSPTLLTLMLQSIA</sequence>
<evidence type="ECO:0000313" key="5">
    <source>
        <dbReference type="Proteomes" id="UP001443914"/>
    </source>
</evidence>
<comment type="similarity">
    <text evidence="1">Belongs to the heat shock protein 70 family.</text>
</comment>
<comment type="caution">
    <text evidence="4">The sequence shown here is derived from an EMBL/GenBank/DDBJ whole genome shotgun (WGS) entry which is preliminary data.</text>
</comment>
<keyword evidence="2" id="KW-0547">Nucleotide-binding</keyword>
<dbReference type="PANTHER" id="PTHR19375">
    <property type="entry name" value="HEAT SHOCK PROTEIN 70KDA"/>
    <property type="match status" value="1"/>
</dbReference>
<dbReference type="FunFam" id="3.30.420.40:FF:000545">
    <property type="entry name" value="Endoplasmic reticulum chaperone BiP"/>
    <property type="match status" value="1"/>
</dbReference>
<evidence type="ECO:0000256" key="1">
    <source>
        <dbReference type="ARBA" id="ARBA00007381"/>
    </source>
</evidence>
<name>A0AAW1MTF0_SAPOF</name>
<keyword evidence="5" id="KW-1185">Reference proteome</keyword>
<dbReference type="InterPro" id="IPR043129">
    <property type="entry name" value="ATPase_NBD"/>
</dbReference>
<dbReference type="Gene3D" id="3.90.640.10">
    <property type="entry name" value="Actin, Chain A, domain 4"/>
    <property type="match status" value="1"/>
</dbReference>
<dbReference type="Proteomes" id="UP001443914">
    <property type="component" value="Unassembled WGS sequence"/>
</dbReference>
<dbReference type="GO" id="GO:0140662">
    <property type="term" value="F:ATP-dependent protein folding chaperone"/>
    <property type="evidence" value="ECO:0007669"/>
    <property type="project" value="InterPro"/>
</dbReference>
<accession>A0AAW1MTF0</accession>
<reference evidence="4" key="1">
    <citation type="submission" date="2024-03" db="EMBL/GenBank/DDBJ databases">
        <title>WGS assembly of Saponaria officinalis var. Norfolk2.</title>
        <authorList>
            <person name="Jenkins J."/>
            <person name="Shu S."/>
            <person name="Grimwood J."/>
            <person name="Barry K."/>
            <person name="Goodstein D."/>
            <person name="Schmutz J."/>
            <person name="Leebens-Mack J."/>
            <person name="Osbourn A."/>
        </authorList>
    </citation>
    <scope>NUCLEOTIDE SEQUENCE [LARGE SCALE GENOMIC DNA]</scope>
    <source>
        <strain evidence="4">JIC</strain>
    </source>
</reference>
<dbReference type="SUPFAM" id="SSF53067">
    <property type="entry name" value="Actin-like ATPase domain"/>
    <property type="match status" value="2"/>
</dbReference>
<dbReference type="Pfam" id="PF00012">
    <property type="entry name" value="HSP70"/>
    <property type="match status" value="1"/>
</dbReference>
<evidence type="ECO:0000313" key="4">
    <source>
        <dbReference type="EMBL" id="KAK9748926.1"/>
    </source>
</evidence>
<dbReference type="InterPro" id="IPR018181">
    <property type="entry name" value="Heat_shock_70_CS"/>
</dbReference>
<dbReference type="EMBL" id="JBDFQZ010000002">
    <property type="protein sequence ID" value="KAK9748926.1"/>
    <property type="molecule type" value="Genomic_DNA"/>
</dbReference>
<dbReference type="AlphaFoldDB" id="A0AAW1MTF0"/>
<evidence type="ECO:0000256" key="3">
    <source>
        <dbReference type="ARBA" id="ARBA00022840"/>
    </source>
</evidence>
<dbReference type="PROSITE" id="PS01036">
    <property type="entry name" value="HSP70_3"/>
    <property type="match status" value="1"/>
</dbReference>
<proteinExistence type="inferred from homology"/>
<evidence type="ECO:0000256" key="2">
    <source>
        <dbReference type="ARBA" id="ARBA00022741"/>
    </source>
</evidence>
<dbReference type="GO" id="GO:0005524">
    <property type="term" value="F:ATP binding"/>
    <property type="evidence" value="ECO:0007669"/>
    <property type="project" value="UniProtKB-KW"/>
</dbReference>
<organism evidence="4 5">
    <name type="scientific">Saponaria officinalis</name>
    <name type="common">Common soapwort</name>
    <name type="synonym">Lychnis saponaria</name>
    <dbReference type="NCBI Taxonomy" id="3572"/>
    <lineage>
        <taxon>Eukaryota</taxon>
        <taxon>Viridiplantae</taxon>
        <taxon>Streptophyta</taxon>
        <taxon>Embryophyta</taxon>
        <taxon>Tracheophyta</taxon>
        <taxon>Spermatophyta</taxon>
        <taxon>Magnoliopsida</taxon>
        <taxon>eudicotyledons</taxon>
        <taxon>Gunneridae</taxon>
        <taxon>Pentapetalae</taxon>
        <taxon>Caryophyllales</taxon>
        <taxon>Caryophyllaceae</taxon>
        <taxon>Caryophylleae</taxon>
        <taxon>Saponaria</taxon>
    </lineage>
</organism>
<dbReference type="PRINTS" id="PR00301">
    <property type="entry name" value="HEATSHOCK70"/>
</dbReference>
<dbReference type="Gene3D" id="3.30.420.40">
    <property type="match status" value="2"/>
</dbReference>
<dbReference type="Gene3D" id="3.30.30.30">
    <property type="match status" value="1"/>
</dbReference>
<keyword evidence="3" id="KW-0067">ATP-binding</keyword>
<protein>
    <submittedName>
        <fullName evidence="4">Uncharacterized protein</fullName>
    </submittedName>
</protein>
<gene>
    <name evidence="4" type="ORF">RND81_02G090700</name>
</gene>
<dbReference type="FunFam" id="3.90.640.10:FF:000002">
    <property type="entry name" value="Heat shock 70 kDa"/>
    <property type="match status" value="1"/>
</dbReference>